<dbReference type="InterPro" id="IPR041679">
    <property type="entry name" value="DNA2/NAM7-like_C"/>
</dbReference>
<feature type="domain" description="NERD" evidence="1">
    <location>
        <begin position="1"/>
        <end position="104"/>
    </location>
</feature>
<dbReference type="InterPro" id="IPR047187">
    <property type="entry name" value="SF1_C_Upf1"/>
</dbReference>
<dbReference type="InterPro" id="IPR041677">
    <property type="entry name" value="DNA2/NAM7_AAA_11"/>
</dbReference>
<comment type="caution">
    <text evidence="2">The sequence shown here is derived from an EMBL/GenBank/DDBJ whole genome shotgun (WGS) entry which is preliminary data.</text>
</comment>
<sequence length="1597" mass="177618">MREIERRLPKAWLGFAAFQLVQRGSPEALDIDLVVLTENRILVIELKNWSGDIEFTGGQWVHKGCPRKSPVKVTQRKAQILKDVIRDKYPKLKVPYVQPVVVLCHPQCRLRSFPPEELAFVLTLGDFCDSASSPNKYKARFPDTPPRFSYPSANPLPDRQHYEALFSLQNSQVLERKTVIYGFQQSSTSPDYVHPRSIWSEFRAEHVDNRRSKALLRKWDFQALAGGGTSPVERATIGLRELRLNEALREQSPELHADLLEPVASAIADDVTTNFIEAYRLPDRVERLEELLARRPDMPVDERIALAKSILSRFAKLHLLDISHRDITKKTLWVIEPARVILSSFAAARVPEARTVGVHRVELETGSISLPEDAEGGSTQADQNPFVRDVFLLGVLVCELLEQRELSRLDGVPLFDDVLLAVAGLRDWYRRAIDWDPVRRFSTASEALDTFNAALAKEIGPVVTAEEISAFKTTASPLNLPQMEELSSTSGKLVYISERDGIKVLVKCWPRLCFDSKHAARNSRLLGFLQQARSLRQSAFDASPEILDFGMGQFGLMLVTRWEDGESLQEWLTVEQPPRLRAIVALSLLNAVRRLHALGLSHGDLKPANVVVCLSIDGEHHAMLLDVPDLSADGDIGITIGILPPHIESASPQHRDMFAVTQLVLSLLDGVDFPKSTHEAEQALMLGEAMPPVDLLAETLQVELFPQIELKPSYLVTVKRRGRENEPQTELEGDNGSFPVGLTVDKSGNTIFFLTGLRQQIVIKYARESDEILDVHAKQIGHEQYVLAARRAAFRLYATVHIEFGAAADVSTLVDVLYARYLATQPDHDEAGGAVVVDPYAQSEAEIGAVRPLSTTELWSALASTDDLNATAVTLRSGGHMLSDRSGQWLLPFDLDGGVLDFSEDERIELLERGSDPIDGSDRWYKIGIVSPDIGKDVMRVQVSNSRFNPVAGDMVYLRGTLERHASGRRVAAMRRVLENGALIPKIPDYFDPSVDIAPRMTRVLDIGSLSEYLLNPMQEEALRTTIEFGPISLLQGPPGTGKTKFIASFVHLVLSKGLARNVLLVSQSHEAVNNALEKVAELARTNSTDISMVRVGLASMVSPRLCSIQEDSKRQLYREAFDAELKERVKAIGYGMGLSRPYVDEAIELHVSLGSVLGRIARLQSGSEVDEAATQTSSVHVERMKEVFCSIALGKFGVEVEVNEDLTMWFEGRLTDLARLHGQPSPDKCKRLEQIINLSFEFSSVLRNPRSNFTSFLARSSSVVAGTCVGIGKHALGIVDHAYDWVIVDEAARASPMELVVAMQAGKRLLLVGDHLQLPPTYPRVVEEKTAQLLGVSRLEFRRMNNFQRAFSSTYGQQVGRTLLLQYRMAENINYVVSNCFYKGTLKVARQPPGPEYESLPDYLSKQVVWIDTADQGRGGFHEAAGTHEGALINEAEANVVLAVIRGIAKSQVFLRSVRESETSKHIPVGIITMYAAQRDLIRRKLDQADWATEIRDLFTIGTVDSYQGKENRIIILSMVRNDTSQAIGFLVDPERINVALSRAKDRLVIISSTSMWSSRPKVPMASVLQRVHELVNKGEALFVPSLDLKRSNADA</sequence>
<dbReference type="Gene3D" id="1.10.510.10">
    <property type="entry name" value="Transferase(Phosphotransferase) domain 1"/>
    <property type="match status" value="2"/>
</dbReference>
<evidence type="ECO:0000259" key="1">
    <source>
        <dbReference type="PROSITE" id="PS50965"/>
    </source>
</evidence>
<dbReference type="InterPro" id="IPR027417">
    <property type="entry name" value="P-loop_NTPase"/>
</dbReference>
<keyword evidence="3" id="KW-1185">Reference proteome</keyword>
<dbReference type="GO" id="GO:0004386">
    <property type="term" value="F:helicase activity"/>
    <property type="evidence" value="ECO:0007669"/>
    <property type="project" value="InterPro"/>
</dbReference>
<dbReference type="InterPro" id="IPR045055">
    <property type="entry name" value="DNA2/NAM7-like"/>
</dbReference>
<dbReference type="Pfam" id="PF13087">
    <property type="entry name" value="AAA_12"/>
    <property type="match status" value="1"/>
</dbReference>
<proteinExistence type="predicted"/>
<dbReference type="PROSITE" id="PS50965">
    <property type="entry name" value="NERD"/>
    <property type="match status" value="1"/>
</dbReference>
<dbReference type="CDD" id="cd17934">
    <property type="entry name" value="DEXXQc_Upf1-like"/>
    <property type="match status" value="2"/>
</dbReference>
<organism evidence="2 3">
    <name type="scientific">Fluviicoccus keumensis</name>
    <dbReference type="NCBI Taxonomy" id="1435465"/>
    <lineage>
        <taxon>Bacteria</taxon>
        <taxon>Pseudomonadati</taxon>
        <taxon>Pseudomonadota</taxon>
        <taxon>Gammaproteobacteria</taxon>
        <taxon>Moraxellales</taxon>
        <taxon>Moraxellaceae</taxon>
        <taxon>Fluviicoccus</taxon>
    </lineage>
</organism>
<accession>A0A4V6MG07</accession>
<dbReference type="SUPFAM" id="SSF56112">
    <property type="entry name" value="Protein kinase-like (PK-like)"/>
    <property type="match status" value="2"/>
</dbReference>
<dbReference type="PANTHER" id="PTHR10887">
    <property type="entry name" value="DNA2/NAM7 HELICASE FAMILY"/>
    <property type="match status" value="1"/>
</dbReference>
<protein>
    <submittedName>
        <fullName evidence="2">Nuclease-like protein</fullName>
    </submittedName>
</protein>
<dbReference type="InterPro" id="IPR011009">
    <property type="entry name" value="Kinase-like_dom_sf"/>
</dbReference>
<evidence type="ECO:0000313" key="2">
    <source>
        <dbReference type="EMBL" id="RZU47146.1"/>
    </source>
</evidence>
<dbReference type="Gene3D" id="3.40.50.300">
    <property type="entry name" value="P-loop containing nucleotide triphosphate hydrolases"/>
    <property type="match status" value="2"/>
</dbReference>
<dbReference type="Proteomes" id="UP000292423">
    <property type="component" value="Unassembled WGS sequence"/>
</dbReference>
<dbReference type="PROSITE" id="PS00108">
    <property type="entry name" value="PROTEIN_KINASE_ST"/>
    <property type="match status" value="1"/>
</dbReference>
<dbReference type="InterPro" id="IPR008271">
    <property type="entry name" value="Ser/Thr_kinase_AS"/>
</dbReference>
<reference evidence="2 3" key="1">
    <citation type="submission" date="2019-02" db="EMBL/GenBank/DDBJ databases">
        <title>Genomic Encyclopedia of Type Strains, Phase IV (KMG-IV): sequencing the most valuable type-strain genomes for metagenomic binning, comparative biology and taxonomic classification.</title>
        <authorList>
            <person name="Goeker M."/>
        </authorList>
    </citation>
    <scope>NUCLEOTIDE SEQUENCE [LARGE SCALE GENOMIC DNA]</scope>
    <source>
        <strain evidence="2 3">DSM 105135</strain>
    </source>
</reference>
<dbReference type="PANTHER" id="PTHR10887:SF495">
    <property type="entry name" value="HELICASE SENATAXIN ISOFORM X1-RELATED"/>
    <property type="match status" value="1"/>
</dbReference>
<dbReference type="GO" id="GO:0004672">
    <property type="term" value="F:protein kinase activity"/>
    <property type="evidence" value="ECO:0007669"/>
    <property type="project" value="InterPro"/>
</dbReference>
<dbReference type="CDD" id="cd18808">
    <property type="entry name" value="SF1_C_Upf1"/>
    <property type="match status" value="1"/>
</dbReference>
<name>A0A4V6MG07_9GAMM</name>
<evidence type="ECO:0000313" key="3">
    <source>
        <dbReference type="Proteomes" id="UP000292423"/>
    </source>
</evidence>
<dbReference type="Pfam" id="PF13086">
    <property type="entry name" value="AAA_11"/>
    <property type="match status" value="1"/>
</dbReference>
<dbReference type="SUPFAM" id="SSF52540">
    <property type="entry name" value="P-loop containing nucleoside triphosphate hydrolases"/>
    <property type="match status" value="1"/>
</dbReference>
<dbReference type="EMBL" id="SHKX01000011">
    <property type="protein sequence ID" value="RZU47146.1"/>
    <property type="molecule type" value="Genomic_DNA"/>
</dbReference>
<gene>
    <name evidence="2" type="ORF">EV700_1539</name>
</gene>
<dbReference type="Pfam" id="PF08378">
    <property type="entry name" value="NERD"/>
    <property type="match status" value="1"/>
</dbReference>
<dbReference type="InterPro" id="IPR011528">
    <property type="entry name" value="NERD"/>
</dbReference>